<reference evidence="2 3" key="1">
    <citation type="submission" date="2019-05" db="EMBL/GenBank/DDBJ databases">
        <title>Another draft genome of Portunus trituberculatus and its Hox gene families provides insights of decapod evolution.</title>
        <authorList>
            <person name="Jeong J.-H."/>
            <person name="Song I."/>
            <person name="Kim S."/>
            <person name="Choi T."/>
            <person name="Kim D."/>
            <person name="Ryu S."/>
            <person name="Kim W."/>
        </authorList>
    </citation>
    <scope>NUCLEOTIDE SEQUENCE [LARGE SCALE GENOMIC DNA]</scope>
    <source>
        <tissue evidence="2">Muscle</tissue>
    </source>
</reference>
<proteinExistence type="predicted"/>
<gene>
    <name evidence="2" type="ORF">E2C01_009950</name>
</gene>
<evidence type="ECO:0000313" key="3">
    <source>
        <dbReference type="Proteomes" id="UP000324222"/>
    </source>
</evidence>
<evidence type="ECO:0000313" key="2">
    <source>
        <dbReference type="EMBL" id="MPC17105.1"/>
    </source>
</evidence>
<name>A0A5B7D757_PORTR</name>
<dbReference type="EMBL" id="VSRR010000559">
    <property type="protein sequence ID" value="MPC17105.1"/>
    <property type="molecule type" value="Genomic_DNA"/>
</dbReference>
<evidence type="ECO:0000256" key="1">
    <source>
        <dbReference type="SAM" id="MobiDB-lite"/>
    </source>
</evidence>
<organism evidence="2 3">
    <name type="scientific">Portunus trituberculatus</name>
    <name type="common">Swimming crab</name>
    <name type="synonym">Neptunus trituberculatus</name>
    <dbReference type="NCBI Taxonomy" id="210409"/>
    <lineage>
        <taxon>Eukaryota</taxon>
        <taxon>Metazoa</taxon>
        <taxon>Ecdysozoa</taxon>
        <taxon>Arthropoda</taxon>
        <taxon>Crustacea</taxon>
        <taxon>Multicrustacea</taxon>
        <taxon>Malacostraca</taxon>
        <taxon>Eumalacostraca</taxon>
        <taxon>Eucarida</taxon>
        <taxon>Decapoda</taxon>
        <taxon>Pleocyemata</taxon>
        <taxon>Brachyura</taxon>
        <taxon>Eubrachyura</taxon>
        <taxon>Portunoidea</taxon>
        <taxon>Portunidae</taxon>
        <taxon>Portuninae</taxon>
        <taxon>Portunus</taxon>
    </lineage>
</organism>
<feature type="region of interest" description="Disordered" evidence="1">
    <location>
        <begin position="34"/>
        <end position="81"/>
    </location>
</feature>
<sequence>MRPVRAAGGMVPTAQVSCRTQPAGSFSKAASKICSMRGSSGSGPVWRRWRKGRKPPNDPPLGATAPGVEGEAGEQQASARREQHVVVDLHANTLGLGTRICHHHHHSRHPRQEHRYTHTHLGRTRPQNHETVSCAASNDWLAGWRRGERGGEREEKGKMAWQGCDNSVALRGTPKSEVCLTGECGG</sequence>
<accession>A0A5B7D757</accession>
<dbReference type="Proteomes" id="UP000324222">
    <property type="component" value="Unassembled WGS sequence"/>
</dbReference>
<dbReference type="AlphaFoldDB" id="A0A5B7D757"/>
<comment type="caution">
    <text evidence="2">The sequence shown here is derived from an EMBL/GenBank/DDBJ whole genome shotgun (WGS) entry which is preliminary data.</text>
</comment>
<protein>
    <submittedName>
        <fullName evidence="2">Uncharacterized protein</fullName>
    </submittedName>
</protein>
<keyword evidence="3" id="KW-1185">Reference proteome</keyword>